<organism evidence="1 2">
    <name type="scientific">Photobacterium lipolyticum</name>
    <dbReference type="NCBI Taxonomy" id="266810"/>
    <lineage>
        <taxon>Bacteria</taxon>
        <taxon>Pseudomonadati</taxon>
        <taxon>Pseudomonadota</taxon>
        <taxon>Gammaproteobacteria</taxon>
        <taxon>Vibrionales</taxon>
        <taxon>Vibrionaceae</taxon>
        <taxon>Photobacterium</taxon>
    </lineage>
</organism>
<name>A0A2T3N3A9_9GAMM</name>
<dbReference type="Proteomes" id="UP000240904">
    <property type="component" value="Unassembled WGS sequence"/>
</dbReference>
<dbReference type="AlphaFoldDB" id="A0A2T3N3A9"/>
<proteinExistence type="predicted"/>
<dbReference type="EMBL" id="PYMC01000002">
    <property type="protein sequence ID" value="PSW06820.1"/>
    <property type="molecule type" value="Genomic_DNA"/>
</dbReference>
<evidence type="ECO:0000313" key="2">
    <source>
        <dbReference type="Proteomes" id="UP000240904"/>
    </source>
</evidence>
<keyword evidence="2" id="KW-1185">Reference proteome</keyword>
<gene>
    <name evidence="1" type="ORF">C9I89_04690</name>
</gene>
<accession>A0A2T3N3A9</accession>
<sequence length="204" mass="22283">MPQKGAIAWQIEYQNYRDGLQDSASRQNKLFRDVAGIPAAGDYDVRARQQLASQAFLLNLANDGFGGRCDPLSKLMLVAQHQAASGDSDAGSRLLQKLFSAAAVLNNPQHYSAEELANAEGLIRDLAEIHKSTEAYYASKEGRLDIVQGKWGVTNKQLLTLDQVLAKMTPTGPDGQMDLSQPPIYLELDVPGHADHKCDCCLLE</sequence>
<reference evidence="1 2" key="1">
    <citation type="submission" date="2018-03" db="EMBL/GenBank/DDBJ databases">
        <title>Whole genome sequencing of Histamine producing bacteria.</title>
        <authorList>
            <person name="Butler K."/>
        </authorList>
    </citation>
    <scope>NUCLEOTIDE SEQUENCE [LARGE SCALE GENOMIC DNA]</scope>
    <source>
        <strain evidence="1 2">DSM 16190</strain>
    </source>
</reference>
<evidence type="ECO:0000313" key="1">
    <source>
        <dbReference type="EMBL" id="PSW06820.1"/>
    </source>
</evidence>
<dbReference type="OrthoDB" id="9798884at2"/>
<protein>
    <submittedName>
        <fullName evidence="1">Uncharacterized protein</fullName>
    </submittedName>
</protein>
<comment type="caution">
    <text evidence="1">The sequence shown here is derived from an EMBL/GenBank/DDBJ whole genome shotgun (WGS) entry which is preliminary data.</text>
</comment>
<dbReference type="RefSeq" id="WP_107282183.1">
    <property type="nucleotide sequence ID" value="NZ_PYMC01000002.1"/>
</dbReference>